<organism evidence="1 2">
    <name type="scientific">Cryptotermes secundus</name>
    <dbReference type="NCBI Taxonomy" id="105785"/>
    <lineage>
        <taxon>Eukaryota</taxon>
        <taxon>Metazoa</taxon>
        <taxon>Ecdysozoa</taxon>
        <taxon>Arthropoda</taxon>
        <taxon>Hexapoda</taxon>
        <taxon>Insecta</taxon>
        <taxon>Pterygota</taxon>
        <taxon>Neoptera</taxon>
        <taxon>Polyneoptera</taxon>
        <taxon>Dictyoptera</taxon>
        <taxon>Blattodea</taxon>
        <taxon>Blattoidea</taxon>
        <taxon>Termitoidae</taxon>
        <taxon>Kalotermitidae</taxon>
        <taxon>Cryptotermitinae</taxon>
        <taxon>Cryptotermes</taxon>
    </lineage>
</organism>
<evidence type="ECO:0000313" key="2">
    <source>
        <dbReference type="Proteomes" id="UP000235965"/>
    </source>
</evidence>
<feature type="non-terminal residue" evidence="1">
    <location>
        <position position="1"/>
    </location>
</feature>
<dbReference type="Proteomes" id="UP000235965">
    <property type="component" value="Unassembled WGS sequence"/>
</dbReference>
<sequence>QNAGHNCNINAGNRSIETTAKFKYLGAVLTISDCIHEESKNRANSRDAWSAFQARDPEVRARFPALPDFFGEVVGLERGLLSLVMIIEEIFQGNSGSGLENRN</sequence>
<dbReference type="InParanoid" id="A0A2J7RSR8"/>
<keyword evidence="2" id="KW-1185">Reference proteome</keyword>
<proteinExistence type="predicted"/>
<dbReference type="AlphaFoldDB" id="A0A2J7RSR8"/>
<comment type="caution">
    <text evidence="1">The sequence shown here is derived from an EMBL/GenBank/DDBJ whole genome shotgun (WGS) entry which is preliminary data.</text>
</comment>
<accession>A0A2J7RSR8</accession>
<reference evidence="1 2" key="1">
    <citation type="submission" date="2017-12" db="EMBL/GenBank/DDBJ databases">
        <title>Hemimetabolous genomes reveal molecular basis of termite eusociality.</title>
        <authorList>
            <person name="Harrison M.C."/>
            <person name="Jongepier E."/>
            <person name="Robertson H.M."/>
            <person name="Arning N."/>
            <person name="Bitard-Feildel T."/>
            <person name="Chao H."/>
            <person name="Childers C.P."/>
            <person name="Dinh H."/>
            <person name="Doddapaneni H."/>
            <person name="Dugan S."/>
            <person name="Gowin J."/>
            <person name="Greiner C."/>
            <person name="Han Y."/>
            <person name="Hu H."/>
            <person name="Hughes D.S.T."/>
            <person name="Huylmans A.-K."/>
            <person name="Kemena C."/>
            <person name="Kremer L.P.M."/>
            <person name="Lee S.L."/>
            <person name="Lopez-Ezquerra A."/>
            <person name="Mallet L."/>
            <person name="Monroy-Kuhn J.M."/>
            <person name="Moser A."/>
            <person name="Murali S.C."/>
            <person name="Muzny D.M."/>
            <person name="Otani S."/>
            <person name="Piulachs M.-D."/>
            <person name="Poelchau M."/>
            <person name="Qu J."/>
            <person name="Schaub F."/>
            <person name="Wada-Katsumata A."/>
            <person name="Worley K.C."/>
            <person name="Xie Q."/>
            <person name="Ylla G."/>
            <person name="Poulsen M."/>
            <person name="Gibbs R.A."/>
            <person name="Schal C."/>
            <person name="Richards S."/>
            <person name="Belles X."/>
            <person name="Korb J."/>
            <person name="Bornberg-Bauer E."/>
        </authorList>
    </citation>
    <scope>NUCLEOTIDE SEQUENCE [LARGE SCALE GENOMIC DNA]</scope>
    <source>
        <tissue evidence="1">Whole body</tissue>
    </source>
</reference>
<dbReference type="EMBL" id="NEVH01000251">
    <property type="protein sequence ID" value="PNF43869.1"/>
    <property type="molecule type" value="Genomic_DNA"/>
</dbReference>
<evidence type="ECO:0000313" key="1">
    <source>
        <dbReference type="EMBL" id="PNF43869.1"/>
    </source>
</evidence>
<name>A0A2J7RSR8_9NEOP</name>
<gene>
    <name evidence="1" type="ORF">B7P43_G04219</name>
</gene>
<protein>
    <submittedName>
        <fullName evidence="1">Uncharacterized protein</fullName>
    </submittedName>
</protein>